<dbReference type="STRING" id="64791.A0A151WRG2"/>
<dbReference type="InterPro" id="IPR038380">
    <property type="entry name" value="Ribosomal_bS21_sf"/>
</dbReference>
<dbReference type="GO" id="GO:0005840">
    <property type="term" value="C:ribosome"/>
    <property type="evidence" value="ECO:0007669"/>
    <property type="project" value="UniProtKB-KW"/>
</dbReference>
<evidence type="ECO:0000256" key="3">
    <source>
        <dbReference type="ARBA" id="ARBA00023274"/>
    </source>
</evidence>
<evidence type="ECO:0000256" key="2">
    <source>
        <dbReference type="ARBA" id="ARBA00022980"/>
    </source>
</evidence>
<name>A0A151WRG2_9HYME</name>
<dbReference type="InterPro" id="IPR001911">
    <property type="entry name" value="Ribosomal_bS21"/>
</dbReference>
<dbReference type="Pfam" id="PF01165">
    <property type="entry name" value="Ribosomal_S21"/>
    <property type="match status" value="1"/>
</dbReference>
<dbReference type="GO" id="GO:0006412">
    <property type="term" value="P:translation"/>
    <property type="evidence" value="ECO:0007669"/>
    <property type="project" value="InterPro"/>
</dbReference>
<protein>
    <submittedName>
        <fullName evidence="4">28S ribosomal protein S21, mitochondrial</fullName>
    </submittedName>
</protein>
<dbReference type="Proteomes" id="UP000075809">
    <property type="component" value="Unassembled WGS sequence"/>
</dbReference>
<proteinExistence type="inferred from homology"/>
<organism evidence="4 5">
    <name type="scientific">Mycetomoellerius zeteki</name>
    <dbReference type="NCBI Taxonomy" id="64791"/>
    <lineage>
        <taxon>Eukaryota</taxon>
        <taxon>Metazoa</taxon>
        <taxon>Ecdysozoa</taxon>
        <taxon>Arthropoda</taxon>
        <taxon>Hexapoda</taxon>
        <taxon>Insecta</taxon>
        <taxon>Pterygota</taxon>
        <taxon>Neoptera</taxon>
        <taxon>Endopterygota</taxon>
        <taxon>Hymenoptera</taxon>
        <taxon>Apocrita</taxon>
        <taxon>Aculeata</taxon>
        <taxon>Formicoidea</taxon>
        <taxon>Formicidae</taxon>
        <taxon>Myrmicinae</taxon>
        <taxon>Mycetomoellerius</taxon>
    </lineage>
</organism>
<evidence type="ECO:0000256" key="1">
    <source>
        <dbReference type="ARBA" id="ARBA00006640"/>
    </source>
</evidence>
<dbReference type="NCBIfam" id="TIGR00030">
    <property type="entry name" value="S21p"/>
    <property type="match status" value="1"/>
</dbReference>
<accession>A0A151WRG2</accession>
<keyword evidence="5" id="KW-1185">Reference proteome</keyword>
<gene>
    <name evidence="4" type="ORF">ALC60_10578</name>
</gene>
<dbReference type="GO" id="GO:0003735">
    <property type="term" value="F:structural constituent of ribosome"/>
    <property type="evidence" value="ECO:0007669"/>
    <property type="project" value="InterPro"/>
</dbReference>
<evidence type="ECO:0000313" key="5">
    <source>
        <dbReference type="Proteomes" id="UP000075809"/>
    </source>
</evidence>
<dbReference type="PANTHER" id="PTHR21109:SF0">
    <property type="entry name" value="SMALL RIBOSOMAL SUBUNIT PROTEIN BS21M"/>
    <property type="match status" value="1"/>
</dbReference>
<sequence>MNWCKSSAKNNRPIVAFYIIFQMGLSRHIRFISRTIFVQNNDVDKACRLLNRILSKEELFSQYRRTRYYEKPTQVRRRINYEKCKSIYNEDMDRKIAFLLRKNRVDPFPGAS</sequence>
<comment type="similarity">
    <text evidence="1">Belongs to the bacterial ribosomal protein bS21 family.</text>
</comment>
<dbReference type="PANTHER" id="PTHR21109">
    <property type="entry name" value="MITOCHONDRIAL 28S RIBOSOMAL PROTEIN S21"/>
    <property type="match status" value="1"/>
</dbReference>
<dbReference type="GO" id="GO:1990904">
    <property type="term" value="C:ribonucleoprotein complex"/>
    <property type="evidence" value="ECO:0007669"/>
    <property type="project" value="UniProtKB-KW"/>
</dbReference>
<keyword evidence="2 4" id="KW-0689">Ribosomal protein</keyword>
<dbReference type="AlphaFoldDB" id="A0A151WRG2"/>
<dbReference type="Gene3D" id="1.20.5.1150">
    <property type="entry name" value="Ribosomal protein S8"/>
    <property type="match status" value="1"/>
</dbReference>
<keyword evidence="3" id="KW-0687">Ribonucleoprotein</keyword>
<dbReference type="EMBL" id="KQ982813">
    <property type="protein sequence ID" value="KYQ50265.1"/>
    <property type="molecule type" value="Genomic_DNA"/>
</dbReference>
<evidence type="ECO:0000313" key="4">
    <source>
        <dbReference type="EMBL" id="KYQ50265.1"/>
    </source>
</evidence>
<reference evidence="4 5" key="1">
    <citation type="submission" date="2015-09" db="EMBL/GenBank/DDBJ databases">
        <title>Trachymyrmex zeteki WGS genome.</title>
        <authorList>
            <person name="Nygaard S."/>
            <person name="Hu H."/>
            <person name="Boomsma J."/>
            <person name="Zhang G."/>
        </authorList>
    </citation>
    <scope>NUCLEOTIDE SEQUENCE [LARGE SCALE GENOMIC DNA]</scope>
    <source>
        <strain evidence="4">Tzet28-1</strain>
        <tissue evidence="4">Whole body</tissue>
    </source>
</reference>